<sequence length="93" mass="9688">MRTLTIILFVVICAIAMTIAAPQTQKPGNKATGSNQPKPQAKSTNAPSQRQNNGNGNGQGGQKSPKTPAPPVPTASSSKKPRFVAFRSKACIT</sequence>
<proteinExistence type="predicted"/>
<comment type="caution">
    <text evidence="3">The sequence shown here is derived from an EMBL/GenBank/DDBJ whole genome shotgun (WGS) entry which is preliminary data.</text>
</comment>
<name>A0A9J6BDM1_POLVA</name>
<dbReference type="Proteomes" id="UP001107558">
    <property type="component" value="Chromosome 4"/>
</dbReference>
<evidence type="ECO:0000256" key="2">
    <source>
        <dbReference type="SAM" id="SignalP"/>
    </source>
</evidence>
<feature type="region of interest" description="Disordered" evidence="1">
    <location>
        <begin position="22"/>
        <end position="83"/>
    </location>
</feature>
<keyword evidence="2" id="KW-0732">Signal</keyword>
<feature type="compositionally biased region" description="Polar residues" evidence="1">
    <location>
        <begin position="22"/>
        <end position="48"/>
    </location>
</feature>
<organism evidence="3 4">
    <name type="scientific">Polypedilum vanderplanki</name>
    <name type="common">Sleeping chironomid midge</name>
    <dbReference type="NCBI Taxonomy" id="319348"/>
    <lineage>
        <taxon>Eukaryota</taxon>
        <taxon>Metazoa</taxon>
        <taxon>Ecdysozoa</taxon>
        <taxon>Arthropoda</taxon>
        <taxon>Hexapoda</taxon>
        <taxon>Insecta</taxon>
        <taxon>Pterygota</taxon>
        <taxon>Neoptera</taxon>
        <taxon>Endopterygota</taxon>
        <taxon>Diptera</taxon>
        <taxon>Nematocera</taxon>
        <taxon>Chironomoidea</taxon>
        <taxon>Chironomidae</taxon>
        <taxon>Chironominae</taxon>
        <taxon>Polypedilum</taxon>
        <taxon>Polypedilum</taxon>
    </lineage>
</organism>
<evidence type="ECO:0000313" key="3">
    <source>
        <dbReference type="EMBL" id="KAG5667956.1"/>
    </source>
</evidence>
<dbReference type="EMBL" id="JADBJN010000004">
    <property type="protein sequence ID" value="KAG5667956.1"/>
    <property type="molecule type" value="Genomic_DNA"/>
</dbReference>
<feature type="signal peptide" evidence="2">
    <location>
        <begin position="1"/>
        <end position="20"/>
    </location>
</feature>
<feature type="chain" id="PRO_5039915315" evidence="2">
    <location>
        <begin position="21"/>
        <end position="93"/>
    </location>
</feature>
<protein>
    <submittedName>
        <fullName evidence="3">Uncharacterized protein</fullName>
    </submittedName>
</protein>
<accession>A0A9J6BDM1</accession>
<dbReference type="AlphaFoldDB" id="A0A9J6BDM1"/>
<reference evidence="3" key="1">
    <citation type="submission" date="2021-03" db="EMBL/GenBank/DDBJ databases">
        <title>Chromosome level genome of the anhydrobiotic midge Polypedilum vanderplanki.</title>
        <authorList>
            <person name="Yoshida Y."/>
            <person name="Kikawada T."/>
            <person name="Gusev O."/>
        </authorList>
    </citation>
    <scope>NUCLEOTIDE SEQUENCE</scope>
    <source>
        <strain evidence="3">NIAS01</strain>
        <tissue evidence="3">Whole body or cell culture</tissue>
    </source>
</reference>
<keyword evidence="4" id="KW-1185">Reference proteome</keyword>
<evidence type="ECO:0000313" key="4">
    <source>
        <dbReference type="Proteomes" id="UP001107558"/>
    </source>
</evidence>
<evidence type="ECO:0000256" key="1">
    <source>
        <dbReference type="SAM" id="MobiDB-lite"/>
    </source>
</evidence>
<gene>
    <name evidence="3" type="ORF">PVAND_015915</name>
</gene>